<sequence>MATVRRRSYHLNRAMDNGLTQAQASELLTQLAFYSVWPCVFSAMPVVKEVFEKRPA</sequence>
<feature type="domain" description="Carboxymuconolactone decarboxylase-like" evidence="1">
    <location>
        <begin position="8"/>
        <end position="49"/>
    </location>
</feature>
<keyword evidence="3" id="KW-1185">Reference proteome</keyword>
<dbReference type="Proteomes" id="UP000466332">
    <property type="component" value="Unassembled WGS sequence"/>
</dbReference>
<dbReference type="EMBL" id="WWCS01000002">
    <property type="protein sequence ID" value="MYN38539.1"/>
    <property type="molecule type" value="Genomic_DNA"/>
</dbReference>
<dbReference type="Gene3D" id="1.20.1290.10">
    <property type="entry name" value="AhpD-like"/>
    <property type="match status" value="1"/>
</dbReference>
<evidence type="ECO:0000313" key="2">
    <source>
        <dbReference type="EMBL" id="MYN38539.1"/>
    </source>
</evidence>
<protein>
    <recommendedName>
        <fullName evidence="1">Carboxymuconolactone decarboxylase-like domain-containing protein</fullName>
    </recommendedName>
</protein>
<evidence type="ECO:0000313" key="3">
    <source>
        <dbReference type="Proteomes" id="UP000466332"/>
    </source>
</evidence>
<accession>A0ABW9WDP3</accession>
<dbReference type="Pfam" id="PF02627">
    <property type="entry name" value="CMD"/>
    <property type="match status" value="1"/>
</dbReference>
<dbReference type="SUPFAM" id="SSF69118">
    <property type="entry name" value="AhpD-like"/>
    <property type="match status" value="1"/>
</dbReference>
<name>A0ABW9WDP3_9BURK</name>
<dbReference type="InterPro" id="IPR003779">
    <property type="entry name" value="CMD-like"/>
</dbReference>
<organism evidence="2 3">
    <name type="scientific">Duganella margarita</name>
    <dbReference type="NCBI Taxonomy" id="2692170"/>
    <lineage>
        <taxon>Bacteria</taxon>
        <taxon>Pseudomonadati</taxon>
        <taxon>Pseudomonadota</taxon>
        <taxon>Betaproteobacteria</taxon>
        <taxon>Burkholderiales</taxon>
        <taxon>Oxalobacteraceae</taxon>
        <taxon>Telluria group</taxon>
        <taxon>Duganella</taxon>
    </lineage>
</organism>
<proteinExistence type="predicted"/>
<evidence type="ECO:0000259" key="1">
    <source>
        <dbReference type="Pfam" id="PF02627"/>
    </source>
</evidence>
<dbReference type="InterPro" id="IPR029032">
    <property type="entry name" value="AhpD-like"/>
</dbReference>
<comment type="caution">
    <text evidence="2">The sequence shown here is derived from an EMBL/GenBank/DDBJ whole genome shotgun (WGS) entry which is preliminary data.</text>
</comment>
<reference evidence="2 3" key="1">
    <citation type="submission" date="2019-12" db="EMBL/GenBank/DDBJ databases">
        <title>Novel species isolated from a subtropical stream in China.</title>
        <authorList>
            <person name="Lu H."/>
        </authorList>
    </citation>
    <scope>NUCLEOTIDE SEQUENCE [LARGE SCALE GENOMIC DNA]</scope>
    <source>
        <strain evidence="2 3">FT109W</strain>
    </source>
</reference>
<dbReference type="RefSeq" id="WP_161043844.1">
    <property type="nucleotide sequence ID" value="NZ_WWCS01000002.1"/>
</dbReference>
<gene>
    <name evidence="2" type="ORF">GTP55_04045</name>
</gene>